<dbReference type="InterPro" id="IPR036052">
    <property type="entry name" value="TrpB-like_PALP_sf"/>
</dbReference>
<dbReference type="EC" id="2.5.1.47" evidence="2"/>
<keyword evidence="7" id="KW-1185">Reference proteome</keyword>
<accession>A0ABU9UB75</accession>
<dbReference type="RefSeq" id="WP_420069361.1">
    <property type="nucleotide sequence ID" value="NZ_JBCHKQ010000002.1"/>
</dbReference>
<dbReference type="Proteomes" id="UP001466331">
    <property type="component" value="Unassembled WGS sequence"/>
</dbReference>
<dbReference type="GO" id="GO:0004124">
    <property type="term" value="F:cysteine synthase activity"/>
    <property type="evidence" value="ECO:0007669"/>
    <property type="project" value="UniProtKB-EC"/>
</dbReference>
<evidence type="ECO:0000256" key="4">
    <source>
        <dbReference type="ARBA" id="ARBA00047931"/>
    </source>
</evidence>
<dbReference type="NCBIfam" id="TIGR01136">
    <property type="entry name" value="cysKM"/>
    <property type="match status" value="1"/>
</dbReference>
<dbReference type="EMBL" id="JBCHKQ010000002">
    <property type="protein sequence ID" value="MEM5947915.1"/>
    <property type="molecule type" value="Genomic_DNA"/>
</dbReference>
<comment type="caution">
    <text evidence="6">The sequence shown here is derived from an EMBL/GenBank/DDBJ whole genome shotgun (WGS) entry which is preliminary data.</text>
</comment>
<evidence type="ECO:0000313" key="6">
    <source>
        <dbReference type="EMBL" id="MEM5947915.1"/>
    </source>
</evidence>
<keyword evidence="6" id="KW-0808">Transferase</keyword>
<dbReference type="Gene3D" id="3.40.50.1100">
    <property type="match status" value="2"/>
</dbReference>
<dbReference type="Pfam" id="PF00291">
    <property type="entry name" value="PALP"/>
    <property type="match status" value="1"/>
</dbReference>
<feature type="domain" description="Tryptophan synthase beta chain-like PALP" evidence="5">
    <location>
        <begin position="12"/>
        <end position="297"/>
    </location>
</feature>
<dbReference type="InterPro" id="IPR050214">
    <property type="entry name" value="Cys_Synth/Cystath_Beta-Synth"/>
</dbReference>
<dbReference type="CDD" id="cd01561">
    <property type="entry name" value="CBS_like"/>
    <property type="match status" value="1"/>
</dbReference>
<dbReference type="InterPro" id="IPR005856">
    <property type="entry name" value="Cys_synth"/>
</dbReference>
<dbReference type="SUPFAM" id="SSF53686">
    <property type="entry name" value="Tryptophan synthase beta subunit-like PLP-dependent enzymes"/>
    <property type="match status" value="1"/>
</dbReference>
<dbReference type="PANTHER" id="PTHR10314">
    <property type="entry name" value="CYSTATHIONINE BETA-SYNTHASE"/>
    <property type="match status" value="1"/>
</dbReference>
<evidence type="ECO:0000256" key="2">
    <source>
        <dbReference type="ARBA" id="ARBA00012681"/>
    </source>
</evidence>
<sequence>MSKDPVIKNIDKLTGNTPLYYIKSLSEETGNNIYAKLEWYNPTGSVKDRIVSYILQKTEAVGHITPGCTIIEPTSGNTGVSLAAYGTAKGYKVILIMPDTAPVERRQVLSALGAELIITPAEQGMRGSIEKAEELSASIKNSFMLHQFITPANPEAHYETTGPEIWKQTGSKIDILITGIGTGGTITGTGKYLKRKNPYIKIIGVEPAESPVLSGGEAGRHTITGIGAGFIPKTLDIKILDNIITIKSTEAKEAVKLTAKKEGLLIGPSSGANIKAIEKYCKDNNIRGKNIITIFPDSGISYLSTGLYR</sequence>
<dbReference type="NCBIfam" id="TIGR01139">
    <property type="entry name" value="cysK"/>
    <property type="match status" value="1"/>
</dbReference>
<keyword evidence="3" id="KW-0663">Pyridoxal phosphate</keyword>
<evidence type="ECO:0000259" key="5">
    <source>
        <dbReference type="Pfam" id="PF00291"/>
    </source>
</evidence>
<comment type="catalytic activity">
    <reaction evidence="4">
        <text>O-acetyl-L-serine + hydrogen sulfide = L-cysteine + acetate</text>
        <dbReference type="Rhea" id="RHEA:14829"/>
        <dbReference type="ChEBI" id="CHEBI:29919"/>
        <dbReference type="ChEBI" id="CHEBI:30089"/>
        <dbReference type="ChEBI" id="CHEBI:35235"/>
        <dbReference type="ChEBI" id="CHEBI:58340"/>
        <dbReference type="EC" id="2.5.1.47"/>
    </reaction>
</comment>
<comment type="cofactor">
    <cofactor evidence="1">
        <name>pyridoxal 5'-phosphate</name>
        <dbReference type="ChEBI" id="CHEBI:597326"/>
    </cofactor>
</comment>
<protein>
    <recommendedName>
        <fullName evidence="2">cysteine synthase</fullName>
        <ecNumber evidence="2">2.5.1.47</ecNumber>
    </recommendedName>
</protein>
<evidence type="ECO:0000256" key="1">
    <source>
        <dbReference type="ARBA" id="ARBA00001933"/>
    </source>
</evidence>
<name>A0ABU9UB75_9SPIR</name>
<reference evidence="6 7" key="1">
    <citation type="submission" date="2024-03" db="EMBL/GenBank/DDBJ databases">
        <title>Ignisphaera cupida sp. nov., a hyperthermophilic hydrolytic archaeon from a hot spring of Kamchatka, and proposal of Ignisphaeraceae fam. nov.</title>
        <authorList>
            <person name="Podosokorskaya O.A."/>
            <person name="Elcheninov A.G."/>
            <person name="Maltseva A.I."/>
            <person name="Zayulina K.S."/>
            <person name="Novikov A."/>
            <person name="Merkel A.Y."/>
        </authorList>
    </citation>
    <scope>NUCLEOTIDE SEQUENCE [LARGE SCALE GENOMIC DNA]</scope>
    <source>
        <strain evidence="6 7">38H-sp</strain>
    </source>
</reference>
<evidence type="ECO:0000256" key="3">
    <source>
        <dbReference type="ARBA" id="ARBA00022898"/>
    </source>
</evidence>
<proteinExistence type="predicted"/>
<dbReference type="InterPro" id="IPR005859">
    <property type="entry name" value="CysK"/>
</dbReference>
<gene>
    <name evidence="6" type="primary">cysK</name>
    <name evidence="6" type="ORF">WKV44_05100</name>
</gene>
<dbReference type="InterPro" id="IPR001926">
    <property type="entry name" value="TrpB-like_PALP"/>
</dbReference>
<organism evidence="6 7">
    <name type="scientific">Rarispira pelagica</name>
    <dbReference type="NCBI Taxonomy" id="3141764"/>
    <lineage>
        <taxon>Bacteria</taxon>
        <taxon>Pseudomonadati</taxon>
        <taxon>Spirochaetota</taxon>
        <taxon>Spirochaetia</taxon>
        <taxon>Winmispirales</taxon>
        <taxon>Winmispiraceae</taxon>
        <taxon>Rarispira</taxon>
    </lineage>
</organism>
<evidence type="ECO:0000313" key="7">
    <source>
        <dbReference type="Proteomes" id="UP001466331"/>
    </source>
</evidence>